<keyword evidence="2" id="KW-1185">Reference proteome</keyword>
<dbReference type="Proteomes" id="UP000606786">
    <property type="component" value="Unassembled WGS sequence"/>
</dbReference>
<proteinExistence type="predicted"/>
<protein>
    <submittedName>
        <fullName evidence="1">(Mediterranean fruit fly) hypothetical protein</fullName>
    </submittedName>
</protein>
<accession>A0A811ULC9</accession>
<evidence type="ECO:0000313" key="1">
    <source>
        <dbReference type="EMBL" id="CAD6998706.1"/>
    </source>
</evidence>
<dbReference type="EMBL" id="CAJHJT010000012">
    <property type="protein sequence ID" value="CAD6998706.1"/>
    <property type="molecule type" value="Genomic_DNA"/>
</dbReference>
<name>A0A811ULC9_CERCA</name>
<dbReference type="AlphaFoldDB" id="A0A811ULC9"/>
<evidence type="ECO:0000313" key="2">
    <source>
        <dbReference type="Proteomes" id="UP000606786"/>
    </source>
</evidence>
<gene>
    <name evidence="1" type="ORF">CCAP1982_LOCUS7263</name>
</gene>
<feature type="non-terminal residue" evidence="1">
    <location>
        <position position="84"/>
    </location>
</feature>
<sequence>MSLAVEIVLLSKRQKLNLGKSAKIKKKCLQLNLNHCQAAQDLLAQTVQKKHDSCWVSNRTINSAIWYCNANASPINMIADSDGF</sequence>
<comment type="caution">
    <text evidence="1">The sequence shown here is derived from an EMBL/GenBank/DDBJ whole genome shotgun (WGS) entry which is preliminary data.</text>
</comment>
<organism evidence="1 2">
    <name type="scientific">Ceratitis capitata</name>
    <name type="common">Mediterranean fruit fly</name>
    <name type="synonym">Tephritis capitata</name>
    <dbReference type="NCBI Taxonomy" id="7213"/>
    <lineage>
        <taxon>Eukaryota</taxon>
        <taxon>Metazoa</taxon>
        <taxon>Ecdysozoa</taxon>
        <taxon>Arthropoda</taxon>
        <taxon>Hexapoda</taxon>
        <taxon>Insecta</taxon>
        <taxon>Pterygota</taxon>
        <taxon>Neoptera</taxon>
        <taxon>Endopterygota</taxon>
        <taxon>Diptera</taxon>
        <taxon>Brachycera</taxon>
        <taxon>Muscomorpha</taxon>
        <taxon>Tephritoidea</taxon>
        <taxon>Tephritidae</taxon>
        <taxon>Ceratitis</taxon>
        <taxon>Ceratitis</taxon>
    </lineage>
</organism>
<reference evidence="1" key="1">
    <citation type="submission" date="2020-11" db="EMBL/GenBank/DDBJ databases">
        <authorList>
            <person name="Whitehead M."/>
        </authorList>
    </citation>
    <scope>NUCLEOTIDE SEQUENCE</scope>
    <source>
        <strain evidence="1">EGII</strain>
    </source>
</reference>